<organism evidence="1 2">
    <name type="scientific">Romanomermis culicivorax</name>
    <name type="common">Nematode worm</name>
    <dbReference type="NCBI Taxonomy" id="13658"/>
    <lineage>
        <taxon>Eukaryota</taxon>
        <taxon>Metazoa</taxon>
        <taxon>Ecdysozoa</taxon>
        <taxon>Nematoda</taxon>
        <taxon>Enoplea</taxon>
        <taxon>Dorylaimia</taxon>
        <taxon>Mermithida</taxon>
        <taxon>Mermithoidea</taxon>
        <taxon>Mermithidae</taxon>
        <taxon>Romanomermis</taxon>
    </lineage>
</organism>
<accession>A0A915KC96</accession>
<protein>
    <submittedName>
        <fullName evidence="2">Uncharacterized protein</fullName>
    </submittedName>
</protein>
<keyword evidence="1" id="KW-1185">Reference proteome</keyword>
<proteinExistence type="predicted"/>
<reference evidence="2" key="1">
    <citation type="submission" date="2022-11" db="UniProtKB">
        <authorList>
            <consortium name="WormBaseParasite"/>
        </authorList>
    </citation>
    <scope>IDENTIFICATION</scope>
</reference>
<dbReference type="AlphaFoldDB" id="A0A915KC96"/>
<dbReference type="WBParaSite" id="nRc.2.0.1.t36332-RA">
    <property type="protein sequence ID" value="nRc.2.0.1.t36332-RA"/>
    <property type="gene ID" value="nRc.2.0.1.g36332"/>
</dbReference>
<dbReference type="Proteomes" id="UP000887565">
    <property type="component" value="Unplaced"/>
</dbReference>
<evidence type="ECO:0000313" key="2">
    <source>
        <dbReference type="WBParaSite" id="nRc.2.0.1.t36332-RA"/>
    </source>
</evidence>
<name>A0A915KC96_ROMCU</name>
<evidence type="ECO:0000313" key="1">
    <source>
        <dbReference type="Proteomes" id="UP000887565"/>
    </source>
</evidence>
<sequence length="81" mass="9649">MRKKWRLEFFVGHHSLIEKDLAYYSGTSWVKDWSITSGTPRAKIKLFRSTLIPLFITSYSRSSLDERNDGKQYRLAHEQRL</sequence>